<protein>
    <submittedName>
        <fullName evidence="2">Uncharacterized protein</fullName>
    </submittedName>
</protein>
<accession>A0A0A0BY94</accession>
<dbReference type="Proteomes" id="UP000054314">
    <property type="component" value="Unassembled WGS sequence"/>
</dbReference>
<keyword evidence="3" id="KW-1185">Reference proteome</keyword>
<dbReference type="OrthoDB" id="5019938at2"/>
<feature type="region of interest" description="Disordered" evidence="1">
    <location>
        <begin position="134"/>
        <end position="174"/>
    </location>
</feature>
<name>A0A0A0BY94_9CELL</name>
<gene>
    <name evidence="2" type="ORF">N869_01055</name>
</gene>
<dbReference type="AlphaFoldDB" id="A0A0A0BY94"/>
<dbReference type="EMBL" id="AXCZ01000085">
    <property type="protein sequence ID" value="KGM12891.1"/>
    <property type="molecule type" value="Genomic_DNA"/>
</dbReference>
<evidence type="ECO:0000313" key="2">
    <source>
        <dbReference type="EMBL" id="KGM12891.1"/>
    </source>
</evidence>
<organism evidence="2 3">
    <name type="scientific">Cellulomonas bogoriensis 69B4 = DSM 16987</name>
    <dbReference type="NCBI Taxonomy" id="1386082"/>
    <lineage>
        <taxon>Bacteria</taxon>
        <taxon>Bacillati</taxon>
        <taxon>Actinomycetota</taxon>
        <taxon>Actinomycetes</taxon>
        <taxon>Micrococcales</taxon>
        <taxon>Cellulomonadaceae</taxon>
        <taxon>Cellulomonas</taxon>
    </lineage>
</organism>
<dbReference type="RefSeq" id="WP_035060508.1">
    <property type="nucleotide sequence ID" value="NZ_AXCZ01000085.1"/>
</dbReference>
<evidence type="ECO:0000313" key="3">
    <source>
        <dbReference type="Proteomes" id="UP000054314"/>
    </source>
</evidence>
<proteinExistence type="predicted"/>
<evidence type="ECO:0000256" key="1">
    <source>
        <dbReference type="SAM" id="MobiDB-lite"/>
    </source>
</evidence>
<sequence>MRNRETRALVEGALTGLVAAVGDRAMELTVIGGLNADLLTTVDDVPHQGTNDVDLLVQLGFVYERDEEDFTWLERGLVAAGFATRPGGGGWRWWRDVDGVPVKLELLCDVYDNLGQEIPLPGCGRASAQNLRGPSAALRDRVPHRLPSPEGAMRPPARRSLLAPRRTTRQCCWQ</sequence>
<comment type="caution">
    <text evidence="2">The sequence shown here is derived from an EMBL/GenBank/DDBJ whole genome shotgun (WGS) entry which is preliminary data.</text>
</comment>
<feature type="compositionally biased region" description="Low complexity" evidence="1">
    <location>
        <begin position="154"/>
        <end position="165"/>
    </location>
</feature>
<reference evidence="2 3" key="1">
    <citation type="submission" date="2013-08" db="EMBL/GenBank/DDBJ databases">
        <title>Genome sequencing of Cellulomonas bogoriensis 69B4.</title>
        <authorList>
            <person name="Chen F."/>
            <person name="Li Y."/>
            <person name="Wang G."/>
        </authorList>
    </citation>
    <scope>NUCLEOTIDE SEQUENCE [LARGE SCALE GENOMIC DNA]</scope>
    <source>
        <strain evidence="2 3">69B4</strain>
    </source>
</reference>